<sequence>MPFHEPGEPCTECDARGRHIVSVARPFVFEEAADLITNSERLRSFTDDHMGAIEMAAEKLRSVARPTFEEPR</sequence>
<dbReference type="EMBL" id="JBHSDK010000002">
    <property type="protein sequence ID" value="MFC4334064.1"/>
    <property type="molecule type" value="Genomic_DNA"/>
</dbReference>
<name>A0ABV8TTH6_9ACTN</name>
<evidence type="ECO:0000313" key="2">
    <source>
        <dbReference type="Proteomes" id="UP001595823"/>
    </source>
</evidence>
<dbReference type="RefSeq" id="WP_380617798.1">
    <property type="nucleotide sequence ID" value="NZ_JBHSDK010000002.1"/>
</dbReference>
<organism evidence="1 2">
    <name type="scientific">Salininema proteolyticum</name>
    <dbReference type="NCBI Taxonomy" id="1607685"/>
    <lineage>
        <taxon>Bacteria</taxon>
        <taxon>Bacillati</taxon>
        <taxon>Actinomycetota</taxon>
        <taxon>Actinomycetes</taxon>
        <taxon>Glycomycetales</taxon>
        <taxon>Glycomycetaceae</taxon>
        <taxon>Salininema</taxon>
    </lineage>
</organism>
<accession>A0ABV8TTH6</accession>
<reference evidence="2" key="1">
    <citation type="journal article" date="2019" name="Int. J. Syst. Evol. Microbiol.">
        <title>The Global Catalogue of Microorganisms (GCM) 10K type strain sequencing project: providing services to taxonomists for standard genome sequencing and annotation.</title>
        <authorList>
            <consortium name="The Broad Institute Genomics Platform"/>
            <consortium name="The Broad Institute Genome Sequencing Center for Infectious Disease"/>
            <person name="Wu L."/>
            <person name="Ma J."/>
        </authorList>
    </citation>
    <scope>NUCLEOTIDE SEQUENCE [LARGE SCALE GENOMIC DNA]</scope>
    <source>
        <strain evidence="2">IBRC-M 10908</strain>
    </source>
</reference>
<comment type="caution">
    <text evidence="1">The sequence shown here is derived from an EMBL/GenBank/DDBJ whole genome shotgun (WGS) entry which is preliminary data.</text>
</comment>
<protein>
    <submittedName>
        <fullName evidence="1">Uncharacterized protein</fullName>
    </submittedName>
</protein>
<gene>
    <name evidence="1" type="ORF">ACFPET_02505</name>
</gene>
<proteinExistence type="predicted"/>
<dbReference type="Proteomes" id="UP001595823">
    <property type="component" value="Unassembled WGS sequence"/>
</dbReference>
<evidence type="ECO:0000313" key="1">
    <source>
        <dbReference type="EMBL" id="MFC4334064.1"/>
    </source>
</evidence>
<keyword evidence="2" id="KW-1185">Reference proteome</keyword>